<feature type="region of interest" description="Disordered" evidence="1">
    <location>
        <begin position="824"/>
        <end position="854"/>
    </location>
</feature>
<proteinExistence type="predicted"/>
<evidence type="ECO:0000256" key="1">
    <source>
        <dbReference type="SAM" id="MobiDB-lite"/>
    </source>
</evidence>
<feature type="region of interest" description="Disordered" evidence="1">
    <location>
        <begin position="1"/>
        <end position="25"/>
    </location>
</feature>
<feature type="compositionally biased region" description="Acidic residues" evidence="1">
    <location>
        <begin position="1038"/>
        <end position="1060"/>
    </location>
</feature>
<dbReference type="Proteomes" id="UP000799428">
    <property type="component" value="Unassembled WGS sequence"/>
</dbReference>
<accession>A0A6G1KH04</accession>
<sequence length="1067" mass="117853">MAGYEIAAQETSQRTHHSPKHVLPNGPCNHRNEWGPCGCERFWDTNSAHLHEGSKVGRLSSERSTQCVCGHHACMHRDARVPAEKPHFVGVGAHNCGPASCSARCASQFGSGDNLKTLPAESGQTVPRQVAGRTNSLGQNDQVGHLASRPSSSGLLPVPSMCYLPQDRRPKTKHQGRHHGSPSRQTTTGLGLAMSFGNVENAIDRPQSVTSTISDDINIIRALGQSYNEPQITDSMLFGHHLMDSPGLGSLDFAVQNQNLQLVTGGDTIPNTCSPDVDFIQSATEVATPSNANTPDPAFFDHVVEDTKALIDGLQKCVTSFQQGNSPHLRANSTTSVPASQLLLTDNSNIVPEKMQQAIRSASPSEIQLLVSFLKPIHSFLNSMPNMSNAFKEIRDRMDVFENSSFHQAQTDDGHRVSEMLDGRVTHLEHRMDDHEILHQTIDADTSTTSFNRRHLAHLVESFGSNQSSSSVALLDQTEIVAKFEDIFDRLAPLEAAALPTSVKPWEIEVVLLPWGRELRGLWFSPDEPMHDQANIVTQESEDWTQIRDMRSPSTRRRIAQLPGMDGDSSPARNAQLSFGSLACSDAESGWSSHAISEWAAESENEWMTAKAIGAKNQVYHRLRSRGFVRNVVLGSSNARDIQNTLAKSFKDLLEHDKYVDEDEDSSFSYPGLKASFIPLRKIIYEDKLRFLTHSEMANSALWNAQFLASGVMRRVSGGVKRLYVTHRAAYMQRDEHLDRSWTWPELQLLPRYKEDTDSTMTGNEEQCRPQVVHVNVDEECWAFNKNYDVPASVEASFDSSHHSAQIVMRPADRHWRRSITPNPILKHRQSQQPISPLSEFPPQRPGQGRMRTVSAPESVLVLHSSAKRRYDASPVKESPAPCVQPYRTPSASVTRLKRRRVARSSSPRPEADQLEPYDAGIPIWANTPRRSRESQSPMFSSHPGLPGLPRTNSDVASRAGAYATPHSGPYMGSVVDLGLGGGDTEPDSDNYEDDDEPSWGGVEDDDDDDDDDDDVEAGAIDDDEPADFSGDESGFLSEDEAGDEDDEDDEGEEGDDEAGFDVLQSP</sequence>
<feature type="compositionally biased region" description="Acidic residues" evidence="1">
    <location>
        <begin position="985"/>
        <end position="1031"/>
    </location>
</feature>
<organism evidence="2 3">
    <name type="scientific">Pleomassaria siparia CBS 279.74</name>
    <dbReference type="NCBI Taxonomy" id="1314801"/>
    <lineage>
        <taxon>Eukaryota</taxon>
        <taxon>Fungi</taxon>
        <taxon>Dikarya</taxon>
        <taxon>Ascomycota</taxon>
        <taxon>Pezizomycotina</taxon>
        <taxon>Dothideomycetes</taxon>
        <taxon>Pleosporomycetidae</taxon>
        <taxon>Pleosporales</taxon>
        <taxon>Pleomassariaceae</taxon>
        <taxon>Pleomassaria</taxon>
    </lineage>
</organism>
<reference evidence="2" key="1">
    <citation type="journal article" date="2020" name="Stud. Mycol.">
        <title>101 Dothideomycetes genomes: a test case for predicting lifestyles and emergence of pathogens.</title>
        <authorList>
            <person name="Haridas S."/>
            <person name="Albert R."/>
            <person name="Binder M."/>
            <person name="Bloem J."/>
            <person name="Labutti K."/>
            <person name="Salamov A."/>
            <person name="Andreopoulos B."/>
            <person name="Baker S."/>
            <person name="Barry K."/>
            <person name="Bills G."/>
            <person name="Bluhm B."/>
            <person name="Cannon C."/>
            <person name="Castanera R."/>
            <person name="Culley D."/>
            <person name="Daum C."/>
            <person name="Ezra D."/>
            <person name="Gonzalez J."/>
            <person name="Henrissat B."/>
            <person name="Kuo A."/>
            <person name="Liang C."/>
            <person name="Lipzen A."/>
            <person name="Lutzoni F."/>
            <person name="Magnuson J."/>
            <person name="Mondo S."/>
            <person name="Nolan M."/>
            <person name="Ohm R."/>
            <person name="Pangilinan J."/>
            <person name="Park H.-J."/>
            <person name="Ramirez L."/>
            <person name="Alfaro M."/>
            <person name="Sun H."/>
            <person name="Tritt A."/>
            <person name="Yoshinaga Y."/>
            <person name="Zwiers L.-H."/>
            <person name="Turgeon B."/>
            <person name="Goodwin S."/>
            <person name="Spatafora J."/>
            <person name="Crous P."/>
            <person name="Grigoriev I."/>
        </authorList>
    </citation>
    <scope>NUCLEOTIDE SEQUENCE</scope>
    <source>
        <strain evidence="2">CBS 279.74</strain>
    </source>
</reference>
<dbReference type="OrthoDB" id="5427134at2759"/>
<protein>
    <submittedName>
        <fullName evidence="2">Uncharacterized protein</fullName>
    </submittedName>
</protein>
<feature type="region of interest" description="Disordered" evidence="1">
    <location>
        <begin position="134"/>
        <end position="189"/>
    </location>
</feature>
<keyword evidence="3" id="KW-1185">Reference proteome</keyword>
<feature type="region of interest" description="Disordered" evidence="1">
    <location>
        <begin position="870"/>
        <end position="1067"/>
    </location>
</feature>
<evidence type="ECO:0000313" key="2">
    <source>
        <dbReference type="EMBL" id="KAF2711762.1"/>
    </source>
</evidence>
<dbReference type="AlphaFoldDB" id="A0A6G1KH04"/>
<evidence type="ECO:0000313" key="3">
    <source>
        <dbReference type="Proteomes" id="UP000799428"/>
    </source>
</evidence>
<gene>
    <name evidence="2" type="ORF">K504DRAFT_465505</name>
</gene>
<name>A0A6G1KH04_9PLEO</name>
<dbReference type="EMBL" id="MU005767">
    <property type="protein sequence ID" value="KAF2711762.1"/>
    <property type="molecule type" value="Genomic_DNA"/>
</dbReference>
<feature type="compositionally biased region" description="Basic residues" evidence="1">
    <location>
        <begin position="170"/>
        <end position="181"/>
    </location>
</feature>